<dbReference type="InterPro" id="IPR018499">
    <property type="entry name" value="Tetraspanin/Peripherin"/>
</dbReference>
<keyword evidence="5 6" id="KW-0472">Membrane</keyword>
<feature type="transmembrane region" description="Helical" evidence="6">
    <location>
        <begin position="63"/>
        <end position="84"/>
    </location>
</feature>
<feature type="transmembrane region" description="Helical" evidence="6">
    <location>
        <begin position="96"/>
        <end position="120"/>
    </location>
</feature>
<reference evidence="7 8" key="1">
    <citation type="submission" date="2024-03" db="EMBL/GenBank/DDBJ databases">
        <authorList>
            <person name="Gkanogiannis A."/>
            <person name="Becerra Lopez-Lavalle L."/>
        </authorList>
    </citation>
    <scope>NUCLEOTIDE SEQUENCE [LARGE SCALE GENOMIC DNA]</scope>
</reference>
<protein>
    <recommendedName>
        <fullName evidence="9">Tetraspanin-15</fullName>
    </recommendedName>
</protein>
<keyword evidence="8" id="KW-1185">Reference proteome</keyword>
<sequence>MAENNNGNNGNAVVAEEAGPIVAVVEEKPPCKDKEVGGGGGDVVPAASKSKNPFLEINNLEKALATMTLILSIPVLGFIVWIFYVRDSECESILKLPSFQVGIGVGLIFLFLISNAVVFLRSRCPVLGLLIVMMPLLLVFIIGLALVGAYKMESRSVAASPKWLRLKVFDEAHWQDIKTCIYDTGACDDLVSRTLMLKSYDFSLKKLSSVESGCCTPATICQMEYVNATFWRKKEGGAIIPSDPYDSDCDLWDNDRGNLCYNCISCKTGFLRTLQAKWWKLGVFLIIASLLLFISHLILFLSSVYKQFRT</sequence>
<evidence type="ECO:0000256" key="4">
    <source>
        <dbReference type="ARBA" id="ARBA00022989"/>
    </source>
</evidence>
<dbReference type="Proteomes" id="UP001642487">
    <property type="component" value="Chromosome 9"/>
</dbReference>
<dbReference type="PANTHER" id="PTHR32191">
    <property type="entry name" value="TETRASPANIN-8-RELATED"/>
    <property type="match status" value="1"/>
</dbReference>
<dbReference type="EMBL" id="OZ021743">
    <property type="protein sequence ID" value="CAK9329779.1"/>
    <property type="molecule type" value="Genomic_DNA"/>
</dbReference>
<gene>
    <name evidence="7" type="ORF">CITCOLO1_LOCUS22258</name>
</gene>
<comment type="subcellular location">
    <subcellularLocation>
        <location evidence="1">Membrane</location>
        <topology evidence="1">Multi-pass membrane protein</topology>
    </subcellularLocation>
</comment>
<evidence type="ECO:0000313" key="7">
    <source>
        <dbReference type="EMBL" id="CAK9329779.1"/>
    </source>
</evidence>
<feature type="transmembrane region" description="Helical" evidence="6">
    <location>
        <begin position="126"/>
        <end position="150"/>
    </location>
</feature>
<evidence type="ECO:0000256" key="3">
    <source>
        <dbReference type="ARBA" id="ARBA00022692"/>
    </source>
</evidence>
<evidence type="ECO:0008006" key="9">
    <source>
        <dbReference type="Google" id="ProtNLM"/>
    </source>
</evidence>
<dbReference type="InterPro" id="IPR044991">
    <property type="entry name" value="TET_plant"/>
</dbReference>
<feature type="transmembrane region" description="Helical" evidence="6">
    <location>
        <begin position="281"/>
        <end position="305"/>
    </location>
</feature>
<evidence type="ECO:0000313" key="8">
    <source>
        <dbReference type="Proteomes" id="UP001642487"/>
    </source>
</evidence>
<name>A0ABP0ZAI8_9ROSI</name>
<keyword evidence="3 6" id="KW-0812">Transmembrane</keyword>
<evidence type="ECO:0000256" key="6">
    <source>
        <dbReference type="SAM" id="Phobius"/>
    </source>
</evidence>
<dbReference type="Pfam" id="PF00335">
    <property type="entry name" value="Tetraspanin"/>
    <property type="match status" value="1"/>
</dbReference>
<keyword evidence="4 6" id="KW-1133">Transmembrane helix</keyword>
<evidence type="ECO:0000256" key="5">
    <source>
        <dbReference type="ARBA" id="ARBA00023136"/>
    </source>
</evidence>
<accession>A0ABP0ZAI8</accession>
<evidence type="ECO:0000256" key="1">
    <source>
        <dbReference type="ARBA" id="ARBA00004141"/>
    </source>
</evidence>
<comment type="similarity">
    <text evidence="2">Belongs to the tetraspanin (TM4SF) family.</text>
</comment>
<organism evidence="7 8">
    <name type="scientific">Citrullus colocynthis</name>
    <name type="common">colocynth</name>
    <dbReference type="NCBI Taxonomy" id="252529"/>
    <lineage>
        <taxon>Eukaryota</taxon>
        <taxon>Viridiplantae</taxon>
        <taxon>Streptophyta</taxon>
        <taxon>Embryophyta</taxon>
        <taxon>Tracheophyta</taxon>
        <taxon>Spermatophyta</taxon>
        <taxon>Magnoliopsida</taxon>
        <taxon>eudicotyledons</taxon>
        <taxon>Gunneridae</taxon>
        <taxon>Pentapetalae</taxon>
        <taxon>rosids</taxon>
        <taxon>fabids</taxon>
        <taxon>Cucurbitales</taxon>
        <taxon>Cucurbitaceae</taxon>
        <taxon>Benincaseae</taxon>
        <taxon>Citrullus</taxon>
    </lineage>
</organism>
<evidence type="ECO:0000256" key="2">
    <source>
        <dbReference type="ARBA" id="ARBA00006840"/>
    </source>
</evidence>
<proteinExistence type="inferred from homology"/>